<feature type="region of interest" description="Disordered" evidence="1">
    <location>
        <begin position="1"/>
        <end position="23"/>
    </location>
</feature>
<keyword evidence="2" id="KW-0812">Transmembrane</keyword>
<reference evidence="3 4" key="1">
    <citation type="submission" date="2016-07" db="EMBL/GenBank/DDBJ databases">
        <title>Pervasive Adenine N6-methylation of Active Genes in Fungi.</title>
        <authorList>
            <consortium name="DOE Joint Genome Institute"/>
            <person name="Mondo S.J."/>
            <person name="Dannebaum R.O."/>
            <person name="Kuo R.C."/>
            <person name="Labutti K."/>
            <person name="Haridas S."/>
            <person name="Kuo A."/>
            <person name="Salamov A."/>
            <person name="Ahrendt S.R."/>
            <person name="Lipzen A."/>
            <person name="Sullivan W."/>
            <person name="Andreopoulos W.B."/>
            <person name="Clum A."/>
            <person name="Lindquist E."/>
            <person name="Daum C."/>
            <person name="Ramamoorthy G.K."/>
            <person name="Gryganskyi A."/>
            <person name="Culley D."/>
            <person name="Magnuson J.K."/>
            <person name="James T.Y."/>
            <person name="O'Malley M.A."/>
            <person name="Stajich J.E."/>
            <person name="Spatafora J.W."/>
            <person name="Visel A."/>
            <person name="Grigoriev I.V."/>
        </authorList>
    </citation>
    <scope>NUCLEOTIDE SEQUENCE [LARGE SCALE GENOMIC DNA]</scope>
    <source>
        <strain evidence="3 4">12-1054</strain>
    </source>
</reference>
<feature type="transmembrane region" description="Helical" evidence="2">
    <location>
        <begin position="57"/>
        <end position="81"/>
    </location>
</feature>
<dbReference type="AlphaFoldDB" id="A0A1Y2EUU9"/>
<dbReference type="Proteomes" id="UP000193685">
    <property type="component" value="Unassembled WGS sequence"/>
</dbReference>
<feature type="compositionally biased region" description="Basic and acidic residues" evidence="1">
    <location>
        <begin position="92"/>
        <end position="115"/>
    </location>
</feature>
<protein>
    <submittedName>
        <fullName evidence="3">Uncharacterized protein</fullName>
    </submittedName>
</protein>
<dbReference type="EMBL" id="MCFI01000029">
    <property type="protein sequence ID" value="ORY74625.1"/>
    <property type="molecule type" value="Genomic_DNA"/>
</dbReference>
<proteinExistence type="predicted"/>
<dbReference type="GeneID" id="63782963"/>
<evidence type="ECO:0000256" key="2">
    <source>
        <dbReference type="SAM" id="Phobius"/>
    </source>
</evidence>
<sequence>MRSFLVDQSPPTFCQQHPRPPGSSTSVIFPFRLSSVSAIMFVREFQAANRRMQVQGVSWTSLLGVLSAICSTLAAVFYMHMHTVDAVPGRTAADDGQKPPMHRDGKPPLWDDRPETGGNGLTRYPATAQRRSPLQRRTFAFPTKHFSWRPN</sequence>
<keyword evidence="2" id="KW-1133">Transmembrane helix</keyword>
<name>A0A1Y2EUU9_PROLT</name>
<gene>
    <name evidence="3" type="ORF">BCR37DRAFT_203025</name>
</gene>
<feature type="region of interest" description="Disordered" evidence="1">
    <location>
        <begin position="89"/>
        <end position="133"/>
    </location>
</feature>
<keyword evidence="4" id="KW-1185">Reference proteome</keyword>
<dbReference type="RefSeq" id="XP_040722099.1">
    <property type="nucleotide sequence ID" value="XM_040866364.1"/>
</dbReference>
<accession>A0A1Y2EUU9</accession>
<keyword evidence="2" id="KW-0472">Membrane</keyword>
<evidence type="ECO:0000313" key="4">
    <source>
        <dbReference type="Proteomes" id="UP000193685"/>
    </source>
</evidence>
<comment type="caution">
    <text evidence="3">The sequence shown here is derived from an EMBL/GenBank/DDBJ whole genome shotgun (WGS) entry which is preliminary data.</text>
</comment>
<evidence type="ECO:0000313" key="3">
    <source>
        <dbReference type="EMBL" id="ORY74625.1"/>
    </source>
</evidence>
<organism evidence="3 4">
    <name type="scientific">Protomyces lactucae-debilis</name>
    <dbReference type="NCBI Taxonomy" id="2754530"/>
    <lineage>
        <taxon>Eukaryota</taxon>
        <taxon>Fungi</taxon>
        <taxon>Dikarya</taxon>
        <taxon>Ascomycota</taxon>
        <taxon>Taphrinomycotina</taxon>
        <taxon>Taphrinomycetes</taxon>
        <taxon>Taphrinales</taxon>
        <taxon>Protomycetaceae</taxon>
        <taxon>Protomyces</taxon>
    </lineage>
</organism>
<evidence type="ECO:0000256" key="1">
    <source>
        <dbReference type="SAM" id="MobiDB-lite"/>
    </source>
</evidence>